<evidence type="ECO:0000313" key="12">
    <source>
        <dbReference type="Proteomes" id="UP001295462"/>
    </source>
</evidence>
<dbReference type="Pfam" id="PF25963">
    <property type="entry name" value="Beta-barrel_AAEA"/>
    <property type="match status" value="1"/>
</dbReference>
<evidence type="ECO:0000259" key="10">
    <source>
        <dbReference type="Pfam" id="PF25963"/>
    </source>
</evidence>
<comment type="caution">
    <text evidence="11">The sequence shown here is derived from an EMBL/GenBank/DDBJ whole genome shotgun (WGS) entry which is preliminary data.</text>
</comment>
<feature type="domain" description="Multidrug resistance protein MdtA-like alpha-helical hairpin" evidence="8">
    <location>
        <begin position="80"/>
        <end position="151"/>
    </location>
</feature>
<dbReference type="InterPro" id="IPR058625">
    <property type="entry name" value="MdtA-like_BSH"/>
</dbReference>
<evidence type="ECO:0000256" key="7">
    <source>
        <dbReference type="SAM" id="SignalP"/>
    </source>
</evidence>
<gene>
    <name evidence="11" type="ORF">THF1A12_190089</name>
</gene>
<keyword evidence="7" id="KW-0732">Signal</keyword>
<keyword evidence="6" id="KW-0175">Coiled coil</keyword>
<accession>A0AAU9QIM9</accession>
<dbReference type="SUPFAM" id="SSF111369">
    <property type="entry name" value="HlyD-like secretion proteins"/>
    <property type="match status" value="1"/>
</dbReference>
<evidence type="ECO:0000259" key="8">
    <source>
        <dbReference type="Pfam" id="PF25876"/>
    </source>
</evidence>
<dbReference type="Pfam" id="PF25876">
    <property type="entry name" value="HH_MFP_RND"/>
    <property type="match status" value="1"/>
</dbReference>
<dbReference type="Gene3D" id="2.40.50.100">
    <property type="match status" value="1"/>
</dbReference>
<dbReference type="EMBL" id="CAKMUD010000071">
    <property type="protein sequence ID" value="CAH1583438.1"/>
    <property type="molecule type" value="Genomic_DNA"/>
</dbReference>
<keyword evidence="3" id="KW-0812">Transmembrane</keyword>
<evidence type="ECO:0000256" key="1">
    <source>
        <dbReference type="ARBA" id="ARBA00004167"/>
    </source>
</evidence>
<proteinExistence type="inferred from homology"/>
<comment type="similarity">
    <text evidence="2">Belongs to the membrane fusion protein (MFP) (TC 8.A.1) family.</text>
</comment>
<dbReference type="InterPro" id="IPR058624">
    <property type="entry name" value="MdtA-like_HH"/>
</dbReference>
<dbReference type="PANTHER" id="PTHR30367:SF1">
    <property type="entry name" value="MULTIDRUG RESISTANCE PROTEIN MDTN"/>
    <property type="match status" value="1"/>
</dbReference>
<evidence type="ECO:0000256" key="3">
    <source>
        <dbReference type="ARBA" id="ARBA00022692"/>
    </source>
</evidence>
<dbReference type="NCBIfam" id="TIGR01730">
    <property type="entry name" value="RND_mfp"/>
    <property type="match status" value="1"/>
</dbReference>
<dbReference type="GO" id="GO:0016020">
    <property type="term" value="C:membrane"/>
    <property type="evidence" value="ECO:0007669"/>
    <property type="project" value="InterPro"/>
</dbReference>
<dbReference type="AlphaFoldDB" id="A0AAU9QIM9"/>
<dbReference type="Proteomes" id="UP001295462">
    <property type="component" value="Unassembled WGS sequence"/>
</dbReference>
<feature type="chain" id="PRO_5043628087" evidence="7">
    <location>
        <begin position="20"/>
        <end position="285"/>
    </location>
</feature>
<keyword evidence="4" id="KW-1133">Transmembrane helix</keyword>
<feature type="domain" description="Multidrug resistance protein MdtA-like barrel-sandwich hybrid" evidence="9">
    <location>
        <begin position="40"/>
        <end position="179"/>
    </location>
</feature>
<evidence type="ECO:0000259" key="9">
    <source>
        <dbReference type="Pfam" id="PF25917"/>
    </source>
</evidence>
<feature type="domain" description="p-hydroxybenzoic acid efflux pump subunit AaeA-like beta-barrel" evidence="10">
    <location>
        <begin position="186"/>
        <end position="284"/>
    </location>
</feature>
<reference evidence="11" key="1">
    <citation type="submission" date="2022-01" db="EMBL/GenBank/DDBJ databases">
        <authorList>
            <person name="Lagorce A."/>
        </authorList>
    </citation>
    <scope>NUCLEOTIDE SEQUENCE</scope>
    <source>
        <strain evidence="11">Th15_F1_A12</strain>
    </source>
</reference>
<protein>
    <submittedName>
        <fullName evidence="11">RND family efflux transporter, MFP subunit</fullName>
    </submittedName>
</protein>
<evidence type="ECO:0000256" key="6">
    <source>
        <dbReference type="SAM" id="Coils"/>
    </source>
</evidence>
<dbReference type="InterPro" id="IPR006143">
    <property type="entry name" value="RND_pump_MFP"/>
</dbReference>
<sequence length="285" mass="31036">MKRYLITALFALAAGAASYSYYTHYLQNPWTRDGQVRADIVQITPRVTGDIVEIYVKDNQRVAKGDTLFVVDPKPYQVALLQAQATEEQAHAQFNKAKKELARAVGLESRSPGAVPMSALDNYNTALESAAANVSVAQAQVAQAKLNLSYTQVVAPTDGFITNLRHHLGTHVVANSPVVALIDEHSLWIEGFFKETDIAEVNPQQAARVVLLSQQNLVLEGVVESIGHGISKTDGSTGNALLPNVNPNFQWIRLAQRIPVKIKLSAIPDELQLRVGATASVQIHK</sequence>
<dbReference type="InterPro" id="IPR050393">
    <property type="entry name" value="MFP_Efflux_Pump"/>
</dbReference>
<feature type="coiled-coil region" evidence="6">
    <location>
        <begin position="120"/>
        <end position="147"/>
    </location>
</feature>
<evidence type="ECO:0000256" key="2">
    <source>
        <dbReference type="ARBA" id="ARBA00009477"/>
    </source>
</evidence>
<dbReference type="RefSeq" id="WP_409589633.1">
    <property type="nucleotide sequence ID" value="NZ_CAKMTZ010000093.1"/>
</dbReference>
<dbReference type="Gene3D" id="2.40.30.170">
    <property type="match status" value="1"/>
</dbReference>
<feature type="signal peptide" evidence="7">
    <location>
        <begin position="1"/>
        <end position="19"/>
    </location>
</feature>
<keyword evidence="5" id="KW-0472">Membrane</keyword>
<evidence type="ECO:0000256" key="5">
    <source>
        <dbReference type="ARBA" id="ARBA00023136"/>
    </source>
</evidence>
<dbReference type="PANTHER" id="PTHR30367">
    <property type="entry name" value="P-HYDROXYBENZOIC ACID EFFLUX PUMP SUBUNIT AAEA-RELATED"/>
    <property type="match status" value="1"/>
</dbReference>
<dbReference type="InterPro" id="IPR058634">
    <property type="entry name" value="AaeA-lik-b-barrel"/>
</dbReference>
<dbReference type="Pfam" id="PF25917">
    <property type="entry name" value="BSH_RND"/>
    <property type="match status" value="1"/>
</dbReference>
<name>A0AAU9QIM9_9VIBR</name>
<organism evidence="11 12">
    <name type="scientific">Vibrio jasicida</name>
    <dbReference type="NCBI Taxonomy" id="766224"/>
    <lineage>
        <taxon>Bacteria</taxon>
        <taxon>Pseudomonadati</taxon>
        <taxon>Pseudomonadota</taxon>
        <taxon>Gammaproteobacteria</taxon>
        <taxon>Vibrionales</taxon>
        <taxon>Vibrionaceae</taxon>
        <taxon>Vibrio</taxon>
    </lineage>
</organism>
<evidence type="ECO:0000256" key="4">
    <source>
        <dbReference type="ARBA" id="ARBA00022989"/>
    </source>
</evidence>
<dbReference type="GO" id="GO:0022857">
    <property type="term" value="F:transmembrane transporter activity"/>
    <property type="evidence" value="ECO:0007669"/>
    <property type="project" value="InterPro"/>
</dbReference>
<comment type="subcellular location">
    <subcellularLocation>
        <location evidence="1">Membrane</location>
        <topology evidence="1">Single-pass membrane protein</topology>
    </subcellularLocation>
</comment>
<evidence type="ECO:0000313" key="11">
    <source>
        <dbReference type="EMBL" id="CAH1583438.1"/>
    </source>
</evidence>